<evidence type="ECO:0000256" key="1">
    <source>
        <dbReference type="SAM" id="SignalP"/>
    </source>
</evidence>
<gene>
    <name evidence="2" type="ORF">MNOR_LOCUS2470</name>
</gene>
<evidence type="ECO:0000313" key="3">
    <source>
        <dbReference type="Proteomes" id="UP001497623"/>
    </source>
</evidence>
<feature type="signal peptide" evidence="1">
    <location>
        <begin position="1"/>
        <end position="33"/>
    </location>
</feature>
<keyword evidence="1" id="KW-0732">Signal</keyword>
<name>A0AAV2PR44_MEGNR</name>
<proteinExistence type="predicted"/>
<reference evidence="2 3" key="1">
    <citation type="submission" date="2024-05" db="EMBL/GenBank/DDBJ databases">
        <authorList>
            <person name="Wallberg A."/>
        </authorList>
    </citation>
    <scope>NUCLEOTIDE SEQUENCE [LARGE SCALE GENOMIC DNA]</scope>
</reference>
<dbReference type="AlphaFoldDB" id="A0AAV2PR44"/>
<keyword evidence="3" id="KW-1185">Reference proteome</keyword>
<protein>
    <recommendedName>
        <fullName evidence="4">Neuroparsin</fullName>
    </recommendedName>
</protein>
<sequence length="131" mass="14380">LSITQYSNIIVTMNKLICGSLLLAVFFLGTIQGKPGHCYQCQNYDADQNTTTNPYDIECGFPEYDGNTKTCEEGRCHGCRVFVWDDGKVRRDTAGLCDEGECINANDGVPYIECFCTSGNCNTGLCESCQA</sequence>
<evidence type="ECO:0008006" key="4">
    <source>
        <dbReference type="Google" id="ProtNLM"/>
    </source>
</evidence>
<dbReference type="EMBL" id="CAXKWB010000759">
    <property type="protein sequence ID" value="CAL4062171.1"/>
    <property type="molecule type" value="Genomic_DNA"/>
</dbReference>
<feature type="chain" id="PRO_5043506157" description="Neuroparsin" evidence="1">
    <location>
        <begin position="34"/>
        <end position="131"/>
    </location>
</feature>
<feature type="non-terminal residue" evidence="2">
    <location>
        <position position="1"/>
    </location>
</feature>
<evidence type="ECO:0000313" key="2">
    <source>
        <dbReference type="EMBL" id="CAL4062171.1"/>
    </source>
</evidence>
<dbReference type="Proteomes" id="UP001497623">
    <property type="component" value="Unassembled WGS sequence"/>
</dbReference>
<comment type="caution">
    <text evidence="2">The sequence shown here is derived from an EMBL/GenBank/DDBJ whole genome shotgun (WGS) entry which is preliminary data.</text>
</comment>
<organism evidence="2 3">
    <name type="scientific">Meganyctiphanes norvegica</name>
    <name type="common">Northern krill</name>
    <name type="synonym">Thysanopoda norvegica</name>
    <dbReference type="NCBI Taxonomy" id="48144"/>
    <lineage>
        <taxon>Eukaryota</taxon>
        <taxon>Metazoa</taxon>
        <taxon>Ecdysozoa</taxon>
        <taxon>Arthropoda</taxon>
        <taxon>Crustacea</taxon>
        <taxon>Multicrustacea</taxon>
        <taxon>Malacostraca</taxon>
        <taxon>Eumalacostraca</taxon>
        <taxon>Eucarida</taxon>
        <taxon>Euphausiacea</taxon>
        <taxon>Euphausiidae</taxon>
        <taxon>Meganyctiphanes</taxon>
    </lineage>
</organism>
<accession>A0AAV2PR44</accession>